<organism evidence="2 3">
    <name type="scientific">Verticiella sediminum</name>
    <dbReference type="NCBI Taxonomy" id="1247510"/>
    <lineage>
        <taxon>Bacteria</taxon>
        <taxon>Pseudomonadati</taxon>
        <taxon>Pseudomonadota</taxon>
        <taxon>Betaproteobacteria</taxon>
        <taxon>Burkholderiales</taxon>
        <taxon>Alcaligenaceae</taxon>
        <taxon>Verticiella</taxon>
    </lineage>
</organism>
<feature type="domain" description="Thiolase C-terminal" evidence="1">
    <location>
        <begin position="266"/>
        <end position="385"/>
    </location>
</feature>
<dbReference type="Proteomes" id="UP000318405">
    <property type="component" value="Unassembled WGS sequence"/>
</dbReference>
<accession>A0A556AJK4</accession>
<reference evidence="2 3" key="1">
    <citation type="submission" date="2019-07" db="EMBL/GenBank/DDBJ databases">
        <title>Qingshengfaniella alkalisoli gen. nov., sp. nov., isolated from saline soil.</title>
        <authorList>
            <person name="Xu L."/>
            <person name="Huang X.-X."/>
            <person name="Sun J.-Q."/>
        </authorList>
    </citation>
    <scope>NUCLEOTIDE SEQUENCE [LARGE SCALE GENOMIC DNA]</scope>
    <source>
        <strain evidence="2 3">DSM 27279</strain>
    </source>
</reference>
<dbReference type="PANTHER" id="PTHR42870">
    <property type="entry name" value="ACETYL-COA C-ACETYLTRANSFERASE"/>
    <property type="match status" value="1"/>
</dbReference>
<dbReference type="AlphaFoldDB" id="A0A556AJK4"/>
<evidence type="ECO:0000259" key="1">
    <source>
        <dbReference type="Pfam" id="PF22691"/>
    </source>
</evidence>
<dbReference type="InterPro" id="IPR055140">
    <property type="entry name" value="Thiolase_C_2"/>
</dbReference>
<dbReference type="Pfam" id="PF22691">
    <property type="entry name" value="Thiolase_C_1"/>
    <property type="match status" value="1"/>
</dbReference>
<dbReference type="InterPro" id="IPR002155">
    <property type="entry name" value="Thiolase"/>
</dbReference>
<dbReference type="OrthoDB" id="9790314at2"/>
<dbReference type="RefSeq" id="WP_143949434.1">
    <property type="nucleotide sequence ID" value="NZ_BAABMB010000001.1"/>
</dbReference>
<dbReference type="CDD" id="cd00829">
    <property type="entry name" value="SCP-x_thiolase"/>
    <property type="match status" value="1"/>
</dbReference>
<protein>
    <recommendedName>
        <fullName evidence="1">Thiolase C-terminal domain-containing protein</fullName>
    </recommendedName>
</protein>
<keyword evidence="3" id="KW-1185">Reference proteome</keyword>
<proteinExistence type="predicted"/>
<evidence type="ECO:0000313" key="2">
    <source>
        <dbReference type="EMBL" id="TSH93067.1"/>
    </source>
</evidence>
<name>A0A556AJK4_9BURK</name>
<dbReference type="SUPFAM" id="SSF53901">
    <property type="entry name" value="Thiolase-like"/>
    <property type="match status" value="2"/>
</dbReference>
<dbReference type="Gene3D" id="3.40.47.10">
    <property type="match status" value="1"/>
</dbReference>
<dbReference type="PIRSF" id="PIRSF000429">
    <property type="entry name" value="Ac-CoA_Ac_transf"/>
    <property type="match status" value="1"/>
</dbReference>
<comment type="caution">
    <text evidence="2">The sequence shown here is derived from an EMBL/GenBank/DDBJ whole genome shotgun (WGS) entry which is preliminary data.</text>
</comment>
<dbReference type="GO" id="GO:0003988">
    <property type="term" value="F:acetyl-CoA C-acyltransferase activity"/>
    <property type="evidence" value="ECO:0007669"/>
    <property type="project" value="UniProtKB-ARBA"/>
</dbReference>
<dbReference type="PANTHER" id="PTHR42870:SF1">
    <property type="entry name" value="NON-SPECIFIC LIPID-TRANSFER PROTEIN-LIKE 2"/>
    <property type="match status" value="1"/>
</dbReference>
<dbReference type="EMBL" id="VLTJ01000029">
    <property type="protein sequence ID" value="TSH93067.1"/>
    <property type="molecule type" value="Genomic_DNA"/>
</dbReference>
<evidence type="ECO:0000313" key="3">
    <source>
        <dbReference type="Proteomes" id="UP000318405"/>
    </source>
</evidence>
<gene>
    <name evidence="2" type="ORF">FOZ76_16925</name>
</gene>
<sequence length="390" mass="41778">MTDINRRACIVGVGETQYARYGSLQDRDEFQLACQAIMAAARDCGLAPGDIDGFACYADTSIDASLLQLGLGIDELSFSGSVWGGRGGGSCGALALAVSAVETGQARHVAVFRSLCQGRSRRYGQFYAQRMHSDMMGPYGLFSAAQGLALVAQRYRHEYGFAAEDLGAIAISLRDNAQRNPRAVMHGRTLSMAQYLQSRPIAEPFRLHDCCLETDGACAVIVTTRERARDLRATPVDVLACVQGGDPGWGTGAMGSHNMPADSYLTGGQRRLARRLFAQAQVSPQDIAVAQFYDHFSAMIFLTLEDFGFCGQGEGPAYLREGHGLWPTGRMPINTHGGALSEAYVHGMNHIVEGVRQLRGESTSQVPDARLCLVTGASEISPSSAAILGV</sequence>
<dbReference type="InterPro" id="IPR016039">
    <property type="entry name" value="Thiolase-like"/>
</dbReference>